<reference evidence="2" key="1">
    <citation type="journal article" date="2019" name="Int. J. Syst. Evol. Microbiol.">
        <title>The Global Catalogue of Microorganisms (GCM) 10K type strain sequencing project: providing services to taxonomists for standard genome sequencing and annotation.</title>
        <authorList>
            <consortium name="The Broad Institute Genomics Platform"/>
            <consortium name="The Broad Institute Genome Sequencing Center for Infectious Disease"/>
            <person name="Wu L."/>
            <person name="Ma J."/>
        </authorList>
    </citation>
    <scope>NUCLEOTIDE SEQUENCE [LARGE SCALE GENOMIC DNA]</scope>
    <source>
        <strain evidence="2">CGMCC 1.16619</strain>
    </source>
</reference>
<evidence type="ECO:0008006" key="3">
    <source>
        <dbReference type="Google" id="ProtNLM"/>
    </source>
</evidence>
<protein>
    <recommendedName>
        <fullName evidence="3">Toxin-antitoxin system HicB family antitoxin</fullName>
    </recommendedName>
</protein>
<evidence type="ECO:0000313" key="2">
    <source>
        <dbReference type="Proteomes" id="UP001596114"/>
    </source>
</evidence>
<evidence type="ECO:0000313" key="1">
    <source>
        <dbReference type="EMBL" id="MFC5527736.1"/>
    </source>
</evidence>
<accession>A0ABW0QRZ7</accession>
<dbReference type="Proteomes" id="UP001596114">
    <property type="component" value="Unassembled WGS sequence"/>
</dbReference>
<dbReference type="RefSeq" id="WP_377322618.1">
    <property type="nucleotide sequence ID" value="NZ_JBHSNF010000005.1"/>
</dbReference>
<dbReference type="EMBL" id="JBHSNF010000005">
    <property type="protein sequence ID" value="MFC5527736.1"/>
    <property type="molecule type" value="Genomic_DNA"/>
</dbReference>
<gene>
    <name evidence="1" type="ORF">ACFPPA_18475</name>
</gene>
<organism evidence="1 2">
    <name type="scientific">Rhodanobacter ginsengisoli</name>
    <dbReference type="NCBI Taxonomy" id="418646"/>
    <lineage>
        <taxon>Bacteria</taxon>
        <taxon>Pseudomonadati</taxon>
        <taxon>Pseudomonadota</taxon>
        <taxon>Gammaproteobacteria</taxon>
        <taxon>Lysobacterales</taxon>
        <taxon>Rhodanobacteraceae</taxon>
        <taxon>Rhodanobacter</taxon>
    </lineage>
</organism>
<comment type="caution">
    <text evidence="1">The sequence shown here is derived from an EMBL/GenBank/DDBJ whole genome shotgun (WGS) entry which is preliminary data.</text>
</comment>
<name>A0ABW0QRZ7_9GAMM</name>
<keyword evidence="2" id="KW-1185">Reference proteome</keyword>
<proteinExistence type="predicted"/>
<sequence length="164" mass="18229">MNMRWRRPRADLSRPSGAIPARLRSQYNCQIIHEIAVTLPGRVAAVQKSVLQGHTQRGVTPVPDMILHHVDSLLAERIRVLARERQCSVNDILLQALRNGLGMSAAQQFSESRRDPQVLSALDGDWEASEVGVFQEALQALAQTHPTQFAPENIRFDKFAGGAE</sequence>